<organism evidence="3 4">
    <name type="scientific">Paraoerskovia sediminicola</name>
    <dbReference type="NCBI Taxonomy" id="1138587"/>
    <lineage>
        <taxon>Bacteria</taxon>
        <taxon>Bacillati</taxon>
        <taxon>Actinomycetota</taxon>
        <taxon>Actinomycetes</taxon>
        <taxon>Micrococcales</taxon>
        <taxon>Cellulomonadaceae</taxon>
        <taxon>Paraoerskovia</taxon>
    </lineage>
</organism>
<dbReference type="PANTHER" id="PTHR43105">
    <property type="entry name" value="RESPIRATORY NITRATE REDUCTASE"/>
    <property type="match status" value="1"/>
</dbReference>
<name>A0ABN6XBP9_9CELL</name>
<dbReference type="SUPFAM" id="SSF53706">
    <property type="entry name" value="Formate dehydrogenase/DMSO reductase, domains 1-3"/>
    <property type="match status" value="1"/>
</dbReference>
<proteinExistence type="predicted"/>
<dbReference type="PANTHER" id="PTHR43105:SF2">
    <property type="entry name" value="RESPIRATORY NITRATE REDUCTASE 2 ALPHA CHAIN"/>
    <property type="match status" value="1"/>
</dbReference>
<evidence type="ECO:0000313" key="3">
    <source>
        <dbReference type="EMBL" id="BDZ42397.1"/>
    </source>
</evidence>
<dbReference type="EMBL" id="AP027729">
    <property type="protein sequence ID" value="BDZ42397.1"/>
    <property type="molecule type" value="Genomic_DNA"/>
</dbReference>
<dbReference type="Gene3D" id="3.40.50.12440">
    <property type="match status" value="1"/>
</dbReference>
<feature type="compositionally biased region" description="Low complexity" evidence="1">
    <location>
        <begin position="426"/>
        <end position="438"/>
    </location>
</feature>
<sequence>MLLQAFRDAKAKVGGDPVKAWAEVTGNPETARRYKRARGKGGLVRASWDEAAEIVAAAHVHSIKEYGPDRIAGFSPIPAMSMVSHGAGSRFVTMLGGSMLSFYDWYADLPVASPQVFGDQTDVPESADWWNSTYCIMWGSNIPVTRTPDAHFMAEARYRGQKVITVSPDYADNTKFADEWLAVHPGTDGALAIGMGHTILKEFLVERRTPRFVDYMKKFTDSAYLVSLVPRPGRGKDGGSDAAGSPRYVPGKFVTAADLPEHEGLANADFKTVLLDADGTVVVPDGSLGHRYGAADVGHWNLDLGDVDPALSVADVPGAADGGPRTAAIELPGSTSSPRAARTRRPVTPAAPARSSEASRSARSAAGSSRRSSTCCSPSTASSAPTSTSRAPGRPATTTRTRRARPRGRSSSRASTPRRRRGSGGSSPRTPRTPTDAR</sequence>
<evidence type="ECO:0000256" key="1">
    <source>
        <dbReference type="SAM" id="MobiDB-lite"/>
    </source>
</evidence>
<reference evidence="4" key="1">
    <citation type="journal article" date="2019" name="Int. J. Syst. Evol. Microbiol.">
        <title>The Global Catalogue of Microorganisms (GCM) 10K type strain sequencing project: providing services to taxonomists for standard genome sequencing and annotation.</title>
        <authorList>
            <consortium name="The Broad Institute Genomics Platform"/>
            <consortium name="The Broad Institute Genome Sequencing Center for Infectious Disease"/>
            <person name="Wu L."/>
            <person name="Ma J."/>
        </authorList>
    </citation>
    <scope>NUCLEOTIDE SEQUENCE [LARGE SCALE GENOMIC DNA]</scope>
    <source>
        <strain evidence="4">NBRC 108565</strain>
    </source>
</reference>
<feature type="compositionally biased region" description="Basic residues" evidence="1">
    <location>
        <begin position="400"/>
        <end position="422"/>
    </location>
</feature>
<evidence type="ECO:0000259" key="2">
    <source>
        <dbReference type="Pfam" id="PF00384"/>
    </source>
</evidence>
<keyword evidence="4" id="KW-1185">Reference proteome</keyword>
<protein>
    <recommendedName>
        <fullName evidence="2">Molybdopterin oxidoreductase domain-containing protein</fullName>
    </recommendedName>
</protein>
<gene>
    <name evidence="3" type="ORF">GCM10025865_16960</name>
</gene>
<accession>A0ABN6XBP9</accession>
<feature type="compositionally biased region" description="Low complexity" evidence="1">
    <location>
        <begin position="334"/>
        <end position="399"/>
    </location>
</feature>
<evidence type="ECO:0000313" key="4">
    <source>
        <dbReference type="Proteomes" id="UP001321475"/>
    </source>
</evidence>
<dbReference type="Proteomes" id="UP001321475">
    <property type="component" value="Chromosome"/>
</dbReference>
<dbReference type="InterPro" id="IPR006656">
    <property type="entry name" value="Mopterin_OxRdtase"/>
</dbReference>
<dbReference type="InterPro" id="IPR050123">
    <property type="entry name" value="Prok_molybdopt-oxidoreductase"/>
</dbReference>
<feature type="region of interest" description="Disordered" evidence="1">
    <location>
        <begin position="315"/>
        <end position="438"/>
    </location>
</feature>
<feature type="domain" description="Molybdopterin oxidoreductase" evidence="2">
    <location>
        <begin position="36"/>
        <end position="207"/>
    </location>
</feature>
<dbReference type="Pfam" id="PF00384">
    <property type="entry name" value="Molybdopterin"/>
    <property type="match status" value="1"/>
</dbReference>